<gene>
    <name evidence="1" type="ORF">PG993_008923</name>
</gene>
<reference evidence="1 2" key="1">
    <citation type="submission" date="2023-01" db="EMBL/GenBank/DDBJ databases">
        <title>Analysis of 21 Apiospora genomes using comparative genomics revels a genus with tremendous synthesis potential of carbohydrate active enzymes and secondary metabolites.</title>
        <authorList>
            <person name="Sorensen T."/>
        </authorList>
    </citation>
    <scope>NUCLEOTIDE SEQUENCE [LARGE SCALE GENOMIC DNA]</scope>
    <source>
        <strain evidence="1 2">CBS 33761</strain>
    </source>
</reference>
<proteinExistence type="predicted"/>
<protein>
    <submittedName>
        <fullName evidence="1">Alpha-galactosidase A</fullName>
    </submittedName>
</protein>
<evidence type="ECO:0000313" key="1">
    <source>
        <dbReference type="EMBL" id="KAK8036309.1"/>
    </source>
</evidence>
<accession>A0ABR1SPR4</accession>
<keyword evidence="2" id="KW-1185">Reference proteome</keyword>
<dbReference type="EMBL" id="JAQQWK010000008">
    <property type="protein sequence ID" value="KAK8036309.1"/>
    <property type="molecule type" value="Genomic_DNA"/>
</dbReference>
<comment type="caution">
    <text evidence="1">The sequence shown here is derived from an EMBL/GenBank/DDBJ whole genome shotgun (WGS) entry which is preliminary data.</text>
</comment>
<name>A0ABR1SPR4_9PEZI</name>
<organism evidence="1 2">
    <name type="scientific">Apiospora rasikravindrae</name>
    <dbReference type="NCBI Taxonomy" id="990691"/>
    <lineage>
        <taxon>Eukaryota</taxon>
        <taxon>Fungi</taxon>
        <taxon>Dikarya</taxon>
        <taxon>Ascomycota</taxon>
        <taxon>Pezizomycotina</taxon>
        <taxon>Sordariomycetes</taxon>
        <taxon>Xylariomycetidae</taxon>
        <taxon>Amphisphaeriales</taxon>
        <taxon>Apiosporaceae</taxon>
        <taxon>Apiospora</taxon>
    </lineage>
</organism>
<evidence type="ECO:0000313" key="2">
    <source>
        <dbReference type="Proteomes" id="UP001444661"/>
    </source>
</evidence>
<sequence>MGDISPNVRLDMTGTVDVTANRGRQLLQAGRVFVKTKGDINNELDVYTDIDGKGIAPDLMGVIVDNQDDNKAIGFVQHAFEATHDTVEADLEPCKEVLKRLHEAGWLHMDPNKKNFNFINGRWYTYDFEGSMRVNDERAYRDTLGAESDEERMYGDLAKQKGFFTTGQGGLKKA</sequence>
<dbReference type="Proteomes" id="UP001444661">
    <property type="component" value="Unassembled WGS sequence"/>
</dbReference>